<dbReference type="PANTHER" id="PTHR11927">
    <property type="entry name" value="GALACTOSIDE 2-L-FUCOSYLTRANSFERASE"/>
    <property type="match status" value="1"/>
</dbReference>
<dbReference type="PANTHER" id="PTHR11927:SF9">
    <property type="entry name" value="L-FUCOSYLTRANSFERASE"/>
    <property type="match status" value="1"/>
</dbReference>
<keyword evidence="3" id="KW-0735">Signal-anchor</keyword>
<dbReference type="Proteomes" id="UP000694843">
    <property type="component" value="Unplaced"/>
</dbReference>
<keyword evidence="1 3" id="KW-0328">Glycosyltransferase</keyword>
<comment type="subcellular location">
    <subcellularLocation>
        <location evidence="3">Golgi apparatus</location>
        <location evidence="3">Golgi stack membrane</location>
        <topology evidence="3">Single-pass type II membrane protein</topology>
    </subcellularLocation>
</comment>
<dbReference type="AlphaFoldDB" id="A0A979FTH4"/>
<evidence type="ECO:0000313" key="4">
    <source>
        <dbReference type="Proteomes" id="UP000694843"/>
    </source>
</evidence>
<evidence type="ECO:0000256" key="1">
    <source>
        <dbReference type="ARBA" id="ARBA00022676"/>
    </source>
</evidence>
<dbReference type="Pfam" id="PF01531">
    <property type="entry name" value="Glyco_transf_11"/>
    <property type="match status" value="1"/>
</dbReference>
<comment type="pathway">
    <text evidence="3">Protein modification; protein glycosylation.</text>
</comment>
<comment type="similarity">
    <text evidence="3">Belongs to the glycosyltransferase 11 family.</text>
</comment>
<dbReference type="RefSeq" id="XP_047739374.1">
    <property type="nucleotide sequence ID" value="XM_047883418.1"/>
</dbReference>
<reference evidence="5" key="1">
    <citation type="submission" date="2025-08" db="UniProtKB">
        <authorList>
            <consortium name="RefSeq"/>
        </authorList>
    </citation>
    <scope>IDENTIFICATION</scope>
    <source>
        <tissue evidence="5">Whole organism</tissue>
    </source>
</reference>
<keyword evidence="3" id="KW-0333">Golgi apparatus</keyword>
<dbReference type="EC" id="2.4.1.-" evidence="3"/>
<dbReference type="GO" id="GO:0032580">
    <property type="term" value="C:Golgi cisterna membrane"/>
    <property type="evidence" value="ECO:0007669"/>
    <property type="project" value="UniProtKB-SubCell"/>
</dbReference>
<organism evidence="4 5">
    <name type="scientific">Hyalella azteca</name>
    <name type="common">Amphipod</name>
    <dbReference type="NCBI Taxonomy" id="294128"/>
    <lineage>
        <taxon>Eukaryota</taxon>
        <taxon>Metazoa</taxon>
        <taxon>Ecdysozoa</taxon>
        <taxon>Arthropoda</taxon>
        <taxon>Crustacea</taxon>
        <taxon>Multicrustacea</taxon>
        <taxon>Malacostraca</taxon>
        <taxon>Eumalacostraca</taxon>
        <taxon>Peracarida</taxon>
        <taxon>Amphipoda</taxon>
        <taxon>Senticaudata</taxon>
        <taxon>Talitrida</taxon>
        <taxon>Talitroidea</taxon>
        <taxon>Hyalellidae</taxon>
        <taxon>Hyalella</taxon>
    </lineage>
</organism>
<dbReference type="KEGG" id="hazt:125178794"/>
<dbReference type="InterPro" id="IPR002516">
    <property type="entry name" value="Glyco_trans_11"/>
</dbReference>
<keyword evidence="3" id="KW-0812">Transmembrane</keyword>
<protein>
    <recommendedName>
        <fullName evidence="3">L-Fucosyltransferase</fullName>
        <ecNumber evidence="3">2.4.1.-</ecNumber>
    </recommendedName>
</protein>
<name>A0A979FTH4_HYAAZ</name>
<dbReference type="GeneID" id="125178794"/>
<dbReference type="OrthoDB" id="10010525at2759"/>
<proteinExistence type="inferred from homology"/>
<evidence type="ECO:0000256" key="2">
    <source>
        <dbReference type="ARBA" id="ARBA00022679"/>
    </source>
</evidence>
<evidence type="ECO:0000313" key="5">
    <source>
        <dbReference type="RefSeq" id="XP_047739374.1"/>
    </source>
</evidence>
<dbReference type="GO" id="GO:0008107">
    <property type="term" value="F:galactoside 2-alpha-L-fucosyltransferase activity"/>
    <property type="evidence" value="ECO:0007669"/>
    <property type="project" value="InterPro"/>
</dbReference>
<dbReference type="GO" id="GO:0005975">
    <property type="term" value="P:carbohydrate metabolic process"/>
    <property type="evidence" value="ECO:0007669"/>
    <property type="project" value="InterPro"/>
</dbReference>
<keyword evidence="3" id="KW-0325">Glycoprotein</keyword>
<keyword evidence="2 3" id="KW-0808">Transferase</keyword>
<gene>
    <name evidence="5" type="primary">LOC125178794</name>
</gene>
<evidence type="ECO:0000256" key="3">
    <source>
        <dbReference type="RuleBase" id="RU363129"/>
    </source>
</evidence>
<accession>A0A979FTH4</accession>
<keyword evidence="4" id="KW-1185">Reference proteome</keyword>
<sequence>MGYPFEITLFNAYREEIRREFTFHDKIVAELESRNFHGNLIEPLLVFDRRRWLFPTQRERSCEKELSLSVSESRTFTSMVLKETIVMYAVDDISASYSTYLQRAINFFTDRHSNVVFVVTSDNVSHTQRLFDGLAVRNAYVSQGTEAGDLCLLTRCNHSIITFGSYSFWSGYLSPGISVYPHLTYTSFDYLFSKSFYEAAHLYDFLPIIFR</sequence>